<proteinExistence type="predicted"/>
<dbReference type="RefSeq" id="WP_009162914.1">
    <property type="nucleotide sequence ID" value="NZ_KB291003.1"/>
</dbReference>
<feature type="transmembrane region" description="Helical" evidence="1">
    <location>
        <begin position="324"/>
        <end position="343"/>
    </location>
</feature>
<keyword evidence="1" id="KW-0472">Membrane</keyword>
<keyword evidence="1" id="KW-1133">Transmembrane helix</keyword>
<evidence type="ECO:0000313" key="2">
    <source>
        <dbReference type="EMBL" id="EKX99662.1"/>
    </source>
</evidence>
<accession>L1N8F6</accession>
<name>L1N8F6_9BACT</name>
<dbReference type="PATRIC" id="fig|1127699.3.peg.1485"/>
<dbReference type="HOGENOM" id="CLU_058795_0_0_10"/>
<keyword evidence="3" id="KW-1185">Reference proteome</keyword>
<gene>
    <name evidence="2" type="ORF">HMPREF9151_01608</name>
</gene>
<feature type="transmembrane region" description="Helical" evidence="1">
    <location>
        <begin position="248"/>
        <end position="268"/>
    </location>
</feature>
<organism evidence="2 3">
    <name type="scientific">Hoylesella saccharolytica F0055</name>
    <dbReference type="NCBI Taxonomy" id="1127699"/>
    <lineage>
        <taxon>Bacteria</taxon>
        <taxon>Pseudomonadati</taxon>
        <taxon>Bacteroidota</taxon>
        <taxon>Bacteroidia</taxon>
        <taxon>Bacteroidales</taxon>
        <taxon>Prevotellaceae</taxon>
        <taxon>Hoylesella</taxon>
    </lineage>
</organism>
<dbReference type="InterPro" id="IPR049458">
    <property type="entry name" value="EpsG-like"/>
</dbReference>
<sequence>MNNALPYLLLVLVYGLLAFYYQHTQTRMYRTYISALCIIIFIFFFGFRGFIYYDWINYYPSYESIGGNFATDMQRTRWEPGFMLLAFTIKHIYPSYQFFIWVCTLINISLLVRFFNRYVDNLPLALIVFLCMNGIVLSTDLMRNSIAILIFINILHYIPERKPIHYFFWCLVAASFHTTALCFIPLYFILNRSYNKWLLLSIFMVANLVYIFHIPVLKSLLSLFFGFISPTMKQWIDSYLTMDATTGSVLSIGYIERLLTGILVFCYLDRLRSLRKESNIFINSLLIFLYLFLFLSEFRTISMRVSGLFSYGYWIVWVDLLKCFYYRNNRILFISFLAIYCLLKTYSNNKSKMSYYYNVLFENRTYTERALDFNRNYYDGEKK</sequence>
<protein>
    <recommendedName>
        <fullName evidence="4">EpsG family protein</fullName>
    </recommendedName>
</protein>
<dbReference type="AlphaFoldDB" id="L1N8F6"/>
<dbReference type="Pfam" id="PF14897">
    <property type="entry name" value="EpsG"/>
    <property type="match status" value="1"/>
</dbReference>
<feature type="transmembrane region" description="Helical" evidence="1">
    <location>
        <begin position="33"/>
        <end position="53"/>
    </location>
</feature>
<feature type="transmembrane region" description="Helical" evidence="1">
    <location>
        <begin position="124"/>
        <end position="154"/>
    </location>
</feature>
<evidence type="ECO:0000313" key="3">
    <source>
        <dbReference type="Proteomes" id="UP000010433"/>
    </source>
</evidence>
<keyword evidence="1" id="KW-0812">Transmembrane</keyword>
<reference evidence="2 3" key="1">
    <citation type="submission" date="2012-05" db="EMBL/GenBank/DDBJ databases">
        <authorList>
            <person name="Weinstock G."/>
            <person name="Sodergren E."/>
            <person name="Lobos E.A."/>
            <person name="Fulton L."/>
            <person name="Fulton R."/>
            <person name="Courtney L."/>
            <person name="Fronick C."/>
            <person name="O'Laughlin M."/>
            <person name="Godfrey J."/>
            <person name="Wilson R.M."/>
            <person name="Miner T."/>
            <person name="Farmer C."/>
            <person name="Delehaunty K."/>
            <person name="Cordes M."/>
            <person name="Minx P."/>
            <person name="Tomlinson C."/>
            <person name="Chen J."/>
            <person name="Wollam A."/>
            <person name="Pepin K.H."/>
            <person name="Bhonagiri V."/>
            <person name="Zhang X."/>
            <person name="Suruliraj S."/>
            <person name="Warren W."/>
            <person name="Mitreva M."/>
            <person name="Mardis E.R."/>
            <person name="Wilson R.K."/>
        </authorList>
    </citation>
    <scope>NUCLEOTIDE SEQUENCE [LARGE SCALE GENOMIC DNA]</scope>
    <source>
        <strain evidence="2 3">F0055</strain>
    </source>
</reference>
<dbReference type="STRING" id="1127699.HMPREF9151_01608"/>
<evidence type="ECO:0008006" key="4">
    <source>
        <dbReference type="Google" id="ProtNLM"/>
    </source>
</evidence>
<feature type="transmembrane region" description="Helical" evidence="1">
    <location>
        <begin position="197"/>
        <end position="228"/>
    </location>
</feature>
<comment type="caution">
    <text evidence="2">The sequence shown here is derived from an EMBL/GenBank/DDBJ whole genome shotgun (WGS) entry which is preliminary data.</text>
</comment>
<dbReference type="OrthoDB" id="1007695at2"/>
<evidence type="ECO:0000256" key="1">
    <source>
        <dbReference type="SAM" id="Phobius"/>
    </source>
</evidence>
<dbReference type="Proteomes" id="UP000010433">
    <property type="component" value="Unassembled WGS sequence"/>
</dbReference>
<feature type="transmembrane region" description="Helical" evidence="1">
    <location>
        <begin position="166"/>
        <end position="190"/>
    </location>
</feature>
<feature type="transmembrane region" description="Helical" evidence="1">
    <location>
        <begin position="280"/>
        <end position="301"/>
    </location>
</feature>
<feature type="transmembrane region" description="Helical" evidence="1">
    <location>
        <begin position="6"/>
        <end position="21"/>
    </location>
</feature>
<dbReference type="EMBL" id="AMEP01000098">
    <property type="protein sequence ID" value="EKX99662.1"/>
    <property type="molecule type" value="Genomic_DNA"/>
</dbReference>
<feature type="transmembrane region" description="Helical" evidence="1">
    <location>
        <begin position="92"/>
        <end position="112"/>
    </location>
</feature>